<dbReference type="NCBIfam" id="TIGR03870">
    <property type="entry name" value="ABC_MoxJ"/>
    <property type="match status" value="1"/>
</dbReference>
<reference evidence="3 4" key="1">
    <citation type="submission" date="2020-08" db="EMBL/GenBank/DDBJ databases">
        <title>Genomic Encyclopedia of Type Strains, Phase IV (KMG-IV): sequencing the most valuable type-strain genomes for metagenomic binning, comparative biology and taxonomic classification.</title>
        <authorList>
            <person name="Goeker M."/>
        </authorList>
    </citation>
    <scope>NUCLEOTIDE SEQUENCE [LARGE SCALE GENOMIC DNA]</scope>
    <source>
        <strain evidence="3 4">DSM 12706</strain>
    </source>
</reference>
<dbReference type="InterPro" id="IPR022455">
    <property type="entry name" value="Methanol_oxidation_MoxJ"/>
</dbReference>
<dbReference type="Proteomes" id="UP000542353">
    <property type="component" value="Unassembled WGS sequence"/>
</dbReference>
<accession>A0A7W8DYN9</accession>
<comment type="caution">
    <text evidence="3">The sequence shown here is derived from an EMBL/GenBank/DDBJ whole genome shotgun (WGS) entry which is preliminary data.</text>
</comment>
<dbReference type="SMART" id="SM00062">
    <property type="entry name" value="PBPb"/>
    <property type="match status" value="1"/>
</dbReference>
<name>A0A7W8DYN9_9BRAD</name>
<dbReference type="PANTHER" id="PTHR35936">
    <property type="entry name" value="MEMBRANE-BOUND LYTIC MUREIN TRANSGLYCOSYLASE F"/>
    <property type="match status" value="1"/>
</dbReference>
<dbReference type="GO" id="GO:0046170">
    <property type="term" value="P:methanol catabolic process"/>
    <property type="evidence" value="ECO:0007669"/>
    <property type="project" value="InterPro"/>
</dbReference>
<sequence>MLVALGLGVVPALASDENPYADDKTVLRVCAASEEEPYSVKDGSGFENKIAEALAAAMGRKAVFKWYNKPAIYLVRDQLSLKLCDVVVGLDTGDPRVLTSAPYYRAPYVFIQRKDSKLSIKDWSSPDLAKADKIGFVPGSPAQTMMEKIGLFNVHFNYMHSLTDFQDRRNKYTRISPRRVVGEVANGTANAAVMFAPEVARYVKANAELAMTVIPDDNVGADGAKIPQHFDQSFGVREDDRELRDAIDAALPKARPKIEAILAAEGIPLLPLPKSQPVRGPRS</sequence>
<dbReference type="PANTHER" id="PTHR35936:SF17">
    <property type="entry name" value="ARGININE-BINDING EXTRACELLULAR PROTEIN ARTP"/>
    <property type="match status" value="1"/>
</dbReference>
<evidence type="ECO:0000313" key="3">
    <source>
        <dbReference type="EMBL" id="MBB5047133.1"/>
    </source>
</evidence>
<dbReference type="Gene3D" id="3.40.190.10">
    <property type="entry name" value="Periplasmic binding protein-like II"/>
    <property type="match status" value="2"/>
</dbReference>
<organism evidence="3 4">
    <name type="scientific">Rhodopseudomonas rhenobacensis</name>
    <dbReference type="NCBI Taxonomy" id="87461"/>
    <lineage>
        <taxon>Bacteria</taxon>
        <taxon>Pseudomonadati</taxon>
        <taxon>Pseudomonadota</taxon>
        <taxon>Alphaproteobacteria</taxon>
        <taxon>Hyphomicrobiales</taxon>
        <taxon>Nitrobacteraceae</taxon>
        <taxon>Rhodopseudomonas</taxon>
    </lineage>
</organism>
<dbReference type="GO" id="GO:0042597">
    <property type="term" value="C:periplasmic space"/>
    <property type="evidence" value="ECO:0007669"/>
    <property type="project" value="InterPro"/>
</dbReference>
<dbReference type="InterPro" id="IPR001638">
    <property type="entry name" value="Solute-binding_3/MltF_N"/>
</dbReference>
<dbReference type="EMBL" id="JACHIH010000009">
    <property type="protein sequence ID" value="MBB5047133.1"/>
    <property type="molecule type" value="Genomic_DNA"/>
</dbReference>
<dbReference type="SUPFAM" id="SSF53850">
    <property type="entry name" value="Periplasmic binding protein-like II"/>
    <property type="match status" value="1"/>
</dbReference>
<keyword evidence="4" id="KW-1185">Reference proteome</keyword>
<keyword evidence="1" id="KW-0732">Signal</keyword>
<evidence type="ECO:0000313" key="4">
    <source>
        <dbReference type="Proteomes" id="UP000542353"/>
    </source>
</evidence>
<gene>
    <name evidence="3" type="ORF">HNR60_001885</name>
</gene>
<dbReference type="AlphaFoldDB" id="A0A7W8DYN9"/>
<evidence type="ECO:0000259" key="2">
    <source>
        <dbReference type="SMART" id="SM00062"/>
    </source>
</evidence>
<feature type="domain" description="Solute-binding protein family 3/N-terminal" evidence="2">
    <location>
        <begin position="26"/>
        <end position="265"/>
    </location>
</feature>
<protein>
    <submittedName>
        <fullName evidence="3">MxaJ protein</fullName>
    </submittedName>
</protein>
<evidence type="ECO:0000256" key="1">
    <source>
        <dbReference type="ARBA" id="ARBA00022729"/>
    </source>
</evidence>
<proteinExistence type="predicted"/>